<feature type="region of interest" description="Disordered" evidence="2">
    <location>
        <begin position="393"/>
        <end position="435"/>
    </location>
</feature>
<dbReference type="PANTHER" id="PTHR46310:SF7">
    <property type="entry name" value="AMIDASE 1"/>
    <property type="match status" value="1"/>
</dbReference>
<dbReference type="InterPro" id="IPR047200">
    <property type="entry name" value="MFS_YcaD-like"/>
</dbReference>
<accession>A0A812YFI0</accession>
<feature type="transmembrane region" description="Helical" evidence="3">
    <location>
        <begin position="365"/>
        <end position="384"/>
    </location>
</feature>
<dbReference type="Pfam" id="PF07690">
    <property type="entry name" value="MFS_1"/>
    <property type="match status" value="1"/>
</dbReference>
<dbReference type="GO" id="GO:0016020">
    <property type="term" value="C:membrane"/>
    <property type="evidence" value="ECO:0007669"/>
    <property type="project" value="UniProtKB-SubCell"/>
</dbReference>
<sequence>MTASPHHAERLSPLVRRSALGAIILHMVAVGLTMGVMFPIAGLTLEARGLPTWVIGLIAGMPAAGILVLAPLAPRLAGRFGAFTTMLVGLAVGCAAILLMPVYDSLPAWALLRFVMGASLGIPWLLGETWINALSLEQSRGRVVALYAAGLFLGFAGGPISLDLVGIEGFAPFLVAAGALVAAALPLLPVRRLAPPLPAQPRMKVLTVARLAPTVAAAGLLAGFSEAAAYALVPVYGLRGGLSESASLGLLTAVILGGIVLQYPIGWLADRMARRLLLAVLALLAAFVALLWPLVLASYPLALAVGVLIGGLILAYYSIGLTLLGQRFALEDLAVANAAFVICYELGTAVGPTLAGAAMDLWDPHGLPAILSLVSLLFALLALSRWRRAEDERRVPAAPEAGQPETGEAETGESEKGQAEIGQAESGGREVDPGAEARELARESIEKLLRAMELMLDSIPQYEAPEITEEGDIIIRRKREPDAPQGARRRACLAGMIHSPFDFDQPTRRDPLGAFVPGPRLELAPRALGPLNGLTFAIKDVFDTAGLVTGCGNPDWARTHAPATANAPVVDRLLAAGATAVGKTVTDELAYSLNGQNAHYGTPTNSNAPGRIPGGSDTGGSVRLPASYCGICGLRTTHGRIPLEGIMPLAPSFDTIGWFARDPETLARAGGVLLRADRDTGDFTRLVIAEDALDLAEPAAAAALAPEVRRLAHRFATVERVRVGEPGGGLAAWAQVFRTIQAREIQRVHGAWLAATDPRFGPEVAERFAWAKTVTQAAAAQAECARADFTARLDALMTPETLLLLPSAPGIAPLTSAGGAALREHRDRVLSLTCIAGLAGLPQISLPLLRVQGCPLGLSLIAPRGRDRALLTFAAELAPQTAPGQPGGRDLGRA</sequence>
<feature type="transmembrane region" description="Helical" evidence="3">
    <location>
        <begin position="211"/>
        <end position="233"/>
    </location>
</feature>
<evidence type="ECO:0000256" key="3">
    <source>
        <dbReference type="SAM" id="Phobius"/>
    </source>
</evidence>
<protein>
    <submittedName>
        <fullName evidence="5">AMI1 protein</fullName>
    </submittedName>
</protein>
<evidence type="ECO:0000256" key="1">
    <source>
        <dbReference type="ARBA" id="ARBA00004141"/>
    </source>
</evidence>
<dbReference type="Gene3D" id="1.20.1250.20">
    <property type="entry name" value="MFS general substrate transporter like domains"/>
    <property type="match status" value="2"/>
</dbReference>
<keyword evidence="3" id="KW-1133">Transmembrane helix</keyword>
<dbReference type="PROSITE" id="PS50850">
    <property type="entry name" value="MFS"/>
    <property type="match status" value="1"/>
</dbReference>
<keyword evidence="3" id="KW-0812">Transmembrane</keyword>
<feature type="transmembrane region" description="Helical" evidence="3">
    <location>
        <begin position="336"/>
        <end position="359"/>
    </location>
</feature>
<dbReference type="CDD" id="cd17477">
    <property type="entry name" value="MFS_YcaD_like"/>
    <property type="match status" value="1"/>
</dbReference>
<dbReference type="InterPro" id="IPR036259">
    <property type="entry name" value="MFS_trans_sf"/>
</dbReference>
<dbReference type="OrthoDB" id="421993at2759"/>
<gene>
    <name evidence="5" type="primary">AMI1</name>
    <name evidence="5" type="ORF">SNEC2469_LOCUS22705</name>
</gene>
<dbReference type="InterPro" id="IPR036928">
    <property type="entry name" value="AS_sf"/>
</dbReference>
<comment type="subcellular location">
    <subcellularLocation>
        <location evidence="1">Membrane</location>
        <topology evidence="1">Multi-pass membrane protein</topology>
    </subcellularLocation>
</comment>
<name>A0A812YFI0_9DINO</name>
<feature type="domain" description="Major facilitator superfamily (MFS) profile" evidence="4">
    <location>
        <begin position="19"/>
        <end position="387"/>
    </location>
</feature>
<reference evidence="5" key="1">
    <citation type="submission" date="2021-02" db="EMBL/GenBank/DDBJ databases">
        <authorList>
            <person name="Dougan E. K."/>
            <person name="Rhodes N."/>
            <person name="Thang M."/>
            <person name="Chan C."/>
        </authorList>
    </citation>
    <scope>NUCLEOTIDE SEQUENCE</scope>
</reference>
<keyword evidence="6" id="KW-1185">Reference proteome</keyword>
<feature type="transmembrane region" description="Helical" evidence="3">
    <location>
        <begin position="143"/>
        <end position="164"/>
    </location>
</feature>
<evidence type="ECO:0000313" key="5">
    <source>
        <dbReference type="EMBL" id="CAE7775900.1"/>
    </source>
</evidence>
<dbReference type="Proteomes" id="UP000601435">
    <property type="component" value="Unassembled WGS sequence"/>
</dbReference>
<dbReference type="EMBL" id="CAJNJA010041536">
    <property type="protein sequence ID" value="CAE7775900.1"/>
    <property type="molecule type" value="Genomic_DNA"/>
</dbReference>
<dbReference type="InterPro" id="IPR023631">
    <property type="entry name" value="Amidase_dom"/>
</dbReference>
<feature type="transmembrane region" description="Helical" evidence="3">
    <location>
        <begin position="245"/>
        <end position="269"/>
    </location>
</feature>
<dbReference type="Pfam" id="PF01425">
    <property type="entry name" value="Amidase"/>
    <property type="match status" value="1"/>
</dbReference>
<keyword evidence="3" id="KW-0472">Membrane</keyword>
<evidence type="ECO:0000256" key="2">
    <source>
        <dbReference type="SAM" id="MobiDB-lite"/>
    </source>
</evidence>
<feature type="transmembrane region" description="Helical" evidence="3">
    <location>
        <begin position="53"/>
        <end position="73"/>
    </location>
</feature>
<evidence type="ECO:0000259" key="4">
    <source>
        <dbReference type="PROSITE" id="PS50850"/>
    </source>
</evidence>
<dbReference type="Gene3D" id="3.90.1300.10">
    <property type="entry name" value="Amidase signature (AS) domain"/>
    <property type="match status" value="1"/>
</dbReference>
<dbReference type="SUPFAM" id="SSF75304">
    <property type="entry name" value="Amidase signature (AS) enzymes"/>
    <property type="match status" value="1"/>
</dbReference>
<dbReference type="InterPro" id="IPR020846">
    <property type="entry name" value="MFS_dom"/>
</dbReference>
<feature type="transmembrane region" description="Helical" evidence="3">
    <location>
        <begin position="170"/>
        <end position="190"/>
    </location>
</feature>
<dbReference type="GO" id="GO:0022857">
    <property type="term" value="F:transmembrane transporter activity"/>
    <property type="evidence" value="ECO:0007669"/>
    <property type="project" value="InterPro"/>
</dbReference>
<proteinExistence type="predicted"/>
<feature type="transmembrane region" description="Helical" evidence="3">
    <location>
        <begin position="20"/>
        <end position="41"/>
    </location>
</feature>
<dbReference type="InterPro" id="IPR011701">
    <property type="entry name" value="MFS"/>
</dbReference>
<dbReference type="NCBIfam" id="NF006169">
    <property type="entry name" value="PRK08310.1"/>
    <property type="match status" value="1"/>
</dbReference>
<dbReference type="PANTHER" id="PTHR46310">
    <property type="entry name" value="AMIDASE 1"/>
    <property type="match status" value="1"/>
</dbReference>
<dbReference type="SUPFAM" id="SSF103473">
    <property type="entry name" value="MFS general substrate transporter"/>
    <property type="match status" value="1"/>
</dbReference>
<feature type="transmembrane region" description="Helical" evidence="3">
    <location>
        <begin position="109"/>
        <end position="131"/>
    </location>
</feature>
<feature type="transmembrane region" description="Helical" evidence="3">
    <location>
        <begin position="276"/>
        <end position="295"/>
    </location>
</feature>
<feature type="transmembrane region" description="Helical" evidence="3">
    <location>
        <begin position="80"/>
        <end position="103"/>
    </location>
</feature>
<feature type="transmembrane region" description="Helical" evidence="3">
    <location>
        <begin position="301"/>
        <end position="324"/>
    </location>
</feature>
<evidence type="ECO:0000313" key="6">
    <source>
        <dbReference type="Proteomes" id="UP000601435"/>
    </source>
</evidence>
<dbReference type="AlphaFoldDB" id="A0A812YFI0"/>
<organism evidence="5 6">
    <name type="scientific">Symbiodinium necroappetens</name>
    <dbReference type="NCBI Taxonomy" id="1628268"/>
    <lineage>
        <taxon>Eukaryota</taxon>
        <taxon>Sar</taxon>
        <taxon>Alveolata</taxon>
        <taxon>Dinophyceae</taxon>
        <taxon>Suessiales</taxon>
        <taxon>Symbiodiniaceae</taxon>
        <taxon>Symbiodinium</taxon>
    </lineage>
</organism>
<comment type="caution">
    <text evidence="5">The sequence shown here is derived from an EMBL/GenBank/DDBJ whole genome shotgun (WGS) entry which is preliminary data.</text>
</comment>